<dbReference type="EC" id="3.1.3.48" evidence="2"/>
<dbReference type="Gene3D" id="3.40.50.2300">
    <property type="match status" value="1"/>
</dbReference>
<keyword evidence="3 6" id="KW-0378">Hydrolase</keyword>
<dbReference type="RefSeq" id="WP_341400501.1">
    <property type="nucleotide sequence ID" value="NZ_JBBUTI010000014.1"/>
</dbReference>
<keyword evidence="7" id="KW-1185">Reference proteome</keyword>
<evidence type="ECO:0000256" key="3">
    <source>
        <dbReference type="ARBA" id="ARBA00022801"/>
    </source>
</evidence>
<accession>A0ABU9C8I0</accession>
<dbReference type="CDD" id="cd16343">
    <property type="entry name" value="LMWPTP"/>
    <property type="match status" value="1"/>
</dbReference>
<evidence type="ECO:0000256" key="2">
    <source>
        <dbReference type="ARBA" id="ARBA00013064"/>
    </source>
</evidence>
<comment type="caution">
    <text evidence="6">The sequence shown here is derived from an EMBL/GenBank/DDBJ whole genome shotgun (WGS) entry which is preliminary data.</text>
</comment>
<dbReference type="PANTHER" id="PTHR11717:SF7">
    <property type="entry name" value="LOW MOLECULAR WEIGHT PHOSPHOTYROSINE PROTEIN PHOSPHATASE"/>
    <property type="match status" value="1"/>
</dbReference>
<evidence type="ECO:0000313" key="7">
    <source>
        <dbReference type="Proteomes" id="UP001379945"/>
    </source>
</evidence>
<protein>
    <recommendedName>
        <fullName evidence="2">protein-tyrosine-phosphatase</fullName>
        <ecNumber evidence="2">3.1.3.48</ecNumber>
    </recommendedName>
</protein>
<evidence type="ECO:0000256" key="1">
    <source>
        <dbReference type="ARBA" id="ARBA00011063"/>
    </source>
</evidence>
<comment type="similarity">
    <text evidence="1">Belongs to the low molecular weight phosphotyrosine protein phosphatase family.</text>
</comment>
<dbReference type="SMART" id="SM00226">
    <property type="entry name" value="LMWPc"/>
    <property type="match status" value="1"/>
</dbReference>
<dbReference type="Pfam" id="PF01451">
    <property type="entry name" value="LMWPc"/>
    <property type="match status" value="1"/>
</dbReference>
<evidence type="ECO:0000259" key="5">
    <source>
        <dbReference type="SMART" id="SM00226"/>
    </source>
</evidence>
<reference evidence="6 7" key="1">
    <citation type="submission" date="2024-04" db="EMBL/GenBank/DDBJ databases">
        <title>Novel species of the genus Ideonella isolated from streams.</title>
        <authorList>
            <person name="Lu H."/>
        </authorList>
    </citation>
    <scope>NUCLEOTIDE SEQUENCE [LARGE SCALE GENOMIC DNA]</scope>
    <source>
        <strain evidence="6 7">LYT19W</strain>
    </source>
</reference>
<sequence>MTGRLKAPAVLKVLMVCTGNICRSPTAEGVLQRLAEQAGLAHRVQVDSAGLSAYHVGEAPDRRSQSHALKRGYDLSKRRARQVCAADFEEFDVLLAMDRGHLDELKRQCPPDRQARIRLLMDYASPDMGREVPDPYYGGAAGFEDVLDRVEVACQGFLEREF</sequence>
<dbReference type="GO" id="GO:0004725">
    <property type="term" value="F:protein tyrosine phosphatase activity"/>
    <property type="evidence" value="ECO:0007669"/>
    <property type="project" value="UniProtKB-EC"/>
</dbReference>
<evidence type="ECO:0000256" key="4">
    <source>
        <dbReference type="ARBA" id="ARBA00022912"/>
    </source>
</evidence>
<gene>
    <name evidence="6" type="ORF">AACH00_17700</name>
</gene>
<dbReference type="PANTHER" id="PTHR11717">
    <property type="entry name" value="LOW MOLECULAR WEIGHT PROTEIN TYROSINE PHOSPHATASE"/>
    <property type="match status" value="1"/>
</dbReference>
<dbReference type="PRINTS" id="PR00719">
    <property type="entry name" value="LMWPTPASE"/>
</dbReference>
<feature type="domain" description="Phosphotyrosine protein phosphatase I" evidence="5">
    <location>
        <begin position="11"/>
        <end position="160"/>
    </location>
</feature>
<dbReference type="InterPro" id="IPR023485">
    <property type="entry name" value="Ptyr_pPase"/>
</dbReference>
<dbReference type="SUPFAM" id="SSF52788">
    <property type="entry name" value="Phosphotyrosine protein phosphatases I"/>
    <property type="match status" value="1"/>
</dbReference>
<dbReference type="EMBL" id="JBBUTI010000014">
    <property type="protein sequence ID" value="MEK8048191.1"/>
    <property type="molecule type" value="Genomic_DNA"/>
</dbReference>
<dbReference type="InterPro" id="IPR050438">
    <property type="entry name" value="LMW_PTPase"/>
</dbReference>
<name>A0ABU9C8I0_9BURK</name>
<dbReference type="InterPro" id="IPR036196">
    <property type="entry name" value="Ptyr_pPase_sf"/>
</dbReference>
<dbReference type="InterPro" id="IPR017867">
    <property type="entry name" value="Tyr_phospatase_low_mol_wt"/>
</dbReference>
<proteinExistence type="inferred from homology"/>
<dbReference type="Proteomes" id="UP001379945">
    <property type="component" value="Unassembled WGS sequence"/>
</dbReference>
<evidence type="ECO:0000313" key="6">
    <source>
        <dbReference type="EMBL" id="MEK8048191.1"/>
    </source>
</evidence>
<organism evidence="6 7">
    <name type="scientific">Ideonella margarita</name>
    <dbReference type="NCBI Taxonomy" id="2984191"/>
    <lineage>
        <taxon>Bacteria</taxon>
        <taxon>Pseudomonadati</taxon>
        <taxon>Pseudomonadota</taxon>
        <taxon>Betaproteobacteria</taxon>
        <taxon>Burkholderiales</taxon>
        <taxon>Sphaerotilaceae</taxon>
        <taxon>Ideonella</taxon>
    </lineage>
</organism>
<keyword evidence="4" id="KW-0904">Protein phosphatase</keyword>